<dbReference type="InterPro" id="IPR001370">
    <property type="entry name" value="BIR_rpt"/>
</dbReference>
<feature type="region of interest" description="Disordered" evidence="3">
    <location>
        <begin position="1"/>
        <end position="26"/>
    </location>
</feature>
<protein>
    <submittedName>
        <fullName evidence="4">BIR-domain-containing protein</fullName>
    </submittedName>
</protein>
<keyword evidence="5" id="KW-1185">Reference proteome</keyword>
<feature type="compositionally biased region" description="Low complexity" evidence="3">
    <location>
        <begin position="260"/>
        <end position="272"/>
    </location>
</feature>
<dbReference type="PANTHER" id="PTHR46771:SF5">
    <property type="entry name" value="DETERIN"/>
    <property type="match status" value="1"/>
</dbReference>
<name>A0A4Y7TQT3_COPMI</name>
<evidence type="ECO:0000256" key="1">
    <source>
        <dbReference type="ARBA" id="ARBA00022723"/>
    </source>
</evidence>
<keyword evidence="2" id="KW-0862">Zinc</keyword>
<feature type="compositionally biased region" description="Low complexity" evidence="3">
    <location>
        <begin position="208"/>
        <end position="224"/>
    </location>
</feature>
<dbReference type="SUPFAM" id="SSF57924">
    <property type="entry name" value="Inhibitor of apoptosis (IAP) repeat"/>
    <property type="match status" value="2"/>
</dbReference>
<sequence length="896" mass="98272">MEGLQNRVDSFSKSKRVKNPNKPSSNITLKWPHSSSFAANPDTLAEAGFYYNPSPEDVDNVTCFMCDKQLSDWEADDDPFDIHYEKCAHKCSWAYIRCGLRQDMDRHGRFVFPDKSRVPTSKAMEKARLETFTTWVHDKTRGHGASSKKLAKAGFVCTHNNSDDDLAMCFYCNVSLSGWDKDDDPMEEHRKRKDKSDYPCPFFPEVASSSVGGSSKPSSRSTSKSKQHQDMVMPTKVQDGDSEGPDDHSDTKTPARKSRSTSGSSRKSTAKTPRARSASKAVLQEVAEEEEEEEPPSTVKKPKRTTSKPRAKSVAPDVDEDVEEPTATVKKKRTRTKSVAKDAAVEVEAEEEPPVAPPTTTKKEEGNTFAIQDFEEPEVVAKKPSRSKGKAKAPVLSETEEEVEVEEPAPRKSSRSKTKAAPATVKKAPSKSKSKAKAAEPDPEPITEEAMEPETAEEEQELGRSRTTKKPPANAPKTTKSKSKAAQRKEQSEVSQDEFGPVIEQPHFAPAATVKARSSSKPPTAKKQPLAGASALGKGMPPSARTQPTAAPPLPPTDEDELGGYTSAPSSPPPPPPVDESSNGDDEEGMDMTPLVIPKRTTKPPLAATHERQESGSPDSSRNGAKPKPAAKSVRPSQANRPTVGQVRASINKMQDTSHMKVVDVLSSDDDFDDAVDELLHPVPPTSAAEEPQVEEEVRVDLQAKTKGKGKKGAAQAKKSLMFTTSRALLEEPATTKTRASSPDEWQPDMEAEDADVPMQEMPKSGVEESETHGRDEDIKMEDLLPSTTEPPRTPPRPALKAPINGDMTPLNSQSTLPACQVSIKEGPQSPEIRDADLKQTQEPPFFPPLSKLPFVPIAELTEAELDMTVEEWIRYQMEVEYDKFRRDGERELQKI</sequence>
<dbReference type="Proteomes" id="UP000298030">
    <property type="component" value="Unassembled WGS sequence"/>
</dbReference>
<dbReference type="PROSITE" id="PS50143">
    <property type="entry name" value="BIR_REPEAT_2"/>
    <property type="match status" value="2"/>
</dbReference>
<feature type="compositionally biased region" description="Acidic residues" evidence="3">
    <location>
        <begin position="746"/>
        <end position="756"/>
    </location>
</feature>
<gene>
    <name evidence="4" type="ORF">FA13DRAFT_1771145</name>
</gene>
<evidence type="ECO:0000256" key="3">
    <source>
        <dbReference type="SAM" id="MobiDB-lite"/>
    </source>
</evidence>
<feature type="compositionally biased region" description="Acidic residues" evidence="3">
    <location>
        <begin position="286"/>
        <end position="295"/>
    </location>
</feature>
<dbReference type="InterPro" id="IPR051190">
    <property type="entry name" value="Baculoviral_IAP"/>
</dbReference>
<dbReference type="SMART" id="SM00238">
    <property type="entry name" value="BIR"/>
    <property type="match status" value="2"/>
</dbReference>
<feature type="compositionally biased region" description="Acidic residues" evidence="3">
    <location>
        <begin position="441"/>
        <end position="460"/>
    </location>
</feature>
<dbReference type="CDD" id="cd00022">
    <property type="entry name" value="BIR"/>
    <property type="match status" value="2"/>
</dbReference>
<feature type="compositionally biased region" description="Basic residues" evidence="3">
    <location>
        <begin position="329"/>
        <end position="338"/>
    </location>
</feature>
<dbReference type="STRING" id="71717.A0A4Y7TQT3"/>
<feature type="region of interest" description="Disordered" evidence="3">
    <location>
        <begin position="673"/>
        <end position="852"/>
    </location>
</feature>
<reference evidence="4 5" key="1">
    <citation type="journal article" date="2019" name="Nat. Ecol. Evol.">
        <title>Megaphylogeny resolves global patterns of mushroom evolution.</title>
        <authorList>
            <person name="Varga T."/>
            <person name="Krizsan K."/>
            <person name="Foldi C."/>
            <person name="Dima B."/>
            <person name="Sanchez-Garcia M."/>
            <person name="Sanchez-Ramirez S."/>
            <person name="Szollosi G.J."/>
            <person name="Szarkandi J.G."/>
            <person name="Papp V."/>
            <person name="Albert L."/>
            <person name="Andreopoulos W."/>
            <person name="Angelini C."/>
            <person name="Antonin V."/>
            <person name="Barry K.W."/>
            <person name="Bougher N.L."/>
            <person name="Buchanan P."/>
            <person name="Buyck B."/>
            <person name="Bense V."/>
            <person name="Catcheside P."/>
            <person name="Chovatia M."/>
            <person name="Cooper J."/>
            <person name="Damon W."/>
            <person name="Desjardin D."/>
            <person name="Finy P."/>
            <person name="Geml J."/>
            <person name="Haridas S."/>
            <person name="Hughes K."/>
            <person name="Justo A."/>
            <person name="Karasinski D."/>
            <person name="Kautmanova I."/>
            <person name="Kiss B."/>
            <person name="Kocsube S."/>
            <person name="Kotiranta H."/>
            <person name="LaButti K.M."/>
            <person name="Lechner B.E."/>
            <person name="Liimatainen K."/>
            <person name="Lipzen A."/>
            <person name="Lukacs Z."/>
            <person name="Mihaltcheva S."/>
            <person name="Morgado L.N."/>
            <person name="Niskanen T."/>
            <person name="Noordeloos M.E."/>
            <person name="Ohm R.A."/>
            <person name="Ortiz-Santana B."/>
            <person name="Ovrebo C."/>
            <person name="Racz N."/>
            <person name="Riley R."/>
            <person name="Savchenko A."/>
            <person name="Shiryaev A."/>
            <person name="Soop K."/>
            <person name="Spirin V."/>
            <person name="Szebenyi C."/>
            <person name="Tomsovsky M."/>
            <person name="Tulloss R.E."/>
            <person name="Uehling J."/>
            <person name="Grigoriev I.V."/>
            <person name="Vagvolgyi C."/>
            <person name="Papp T."/>
            <person name="Martin F.M."/>
            <person name="Miettinen O."/>
            <person name="Hibbett D.S."/>
            <person name="Nagy L.G."/>
        </authorList>
    </citation>
    <scope>NUCLEOTIDE SEQUENCE [LARGE SCALE GENOMIC DNA]</scope>
    <source>
        <strain evidence="4 5">FP101781</strain>
    </source>
</reference>
<feature type="region of interest" description="Disordered" evidence="3">
    <location>
        <begin position="182"/>
        <end position="659"/>
    </location>
</feature>
<proteinExistence type="predicted"/>
<dbReference type="GO" id="GO:0046872">
    <property type="term" value="F:metal ion binding"/>
    <property type="evidence" value="ECO:0007669"/>
    <property type="project" value="UniProtKB-KW"/>
</dbReference>
<organism evidence="4 5">
    <name type="scientific">Coprinellus micaceus</name>
    <name type="common">Glistening ink-cap mushroom</name>
    <name type="synonym">Coprinus micaceus</name>
    <dbReference type="NCBI Taxonomy" id="71717"/>
    <lineage>
        <taxon>Eukaryota</taxon>
        <taxon>Fungi</taxon>
        <taxon>Dikarya</taxon>
        <taxon>Basidiomycota</taxon>
        <taxon>Agaricomycotina</taxon>
        <taxon>Agaricomycetes</taxon>
        <taxon>Agaricomycetidae</taxon>
        <taxon>Agaricales</taxon>
        <taxon>Agaricineae</taxon>
        <taxon>Psathyrellaceae</taxon>
        <taxon>Coprinellus</taxon>
    </lineage>
</organism>
<dbReference type="AlphaFoldDB" id="A0A4Y7TQT3"/>
<feature type="compositionally biased region" description="Basic and acidic residues" evidence="3">
    <location>
        <begin position="766"/>
        <end position="783"/>
    </location>
</feature>
<comment type="caution">
    <text evidence="4">The sequence shown here is derived from an EMBL/GenBank/DDBJ whole genome shotgun (WGS) entry which is preliminary data.</text>
</comment>
<dbReference type="Gene3D" id="1.10.1170.10">
    <property type="entry name" value="Inhibitor Of Apoptosis Protein (2mihbC-IAP-1), Chain A"/>
    <property type="match status" value="2"/>
</dbReference>
<dbReference type="OrthoDB" id="2196114at2759"/>
<dbReference type="PANTHER" id="PTHR46771">
    <property type="entry name" value="DETERIN"/>
    <property type="match status" value="1"/>
</dbReference>
<evidence type="ECO:0000313" key="5">
    <source>
        <dbReference type="Proteomes" id="UP000298030"/>
    </source>
</evidence>
<feature type="compositionally biased region" description="Acidic residues" evidence="3">
    <location>
        <begin position="398"/>
        <end position="407"/>
    </location>
</feature>
<evidence type="ECO:0000256" key="2">
    <source>
        <dbReference type="ARBA" id="ARBA00022833"/>
    </source>
</evidence>
<keyword evidence="1" id="KW-0479">Metal-binding</keyword>
<feature type="compositionally biased region" description="Basic residues" evidence="3">
    <location>
        <begin position="300"/>
        <end position="311"/>
    </location>
</feature>
<accession>A0A4Y7TQT3</accession>
<evidence type="ECO:0000313" key="4">
    <source>
        <dbReference type="EMBL" id="TEB36543.1"/>
    </source>
</evidence>
<dbReference type="Pfam" id="PF00653">
    <property type="entry name" value="BIR"/>
    <property type="match status" value="2"/>
</dbReference>
<dbReference type="EMBL" id="QPFP01000005">
    <property type="protein sequence ID" value="TEB36543.1"/>
    <property type="molecule type" value="Genomic_DNA"/>
</dbReference>